<evidence type="ECO:0000313" key="3">
    <source>
        <dbReference type="EnsemblPlants" id="Pp3c14_11749V3.1"/>
    </source>
</evidence>
<dbReference type="Gramene" id="Pp3c14_11749V3.1">
    <property type="protein sequence ID" value="Pp3c14_11749V3.1"/>
    <property type="gene ID" value="Pp3c14_11749"/>
</dbReference>
<keyword evidence="4" id="KW-1185">Reference proteome</keyword>
<evidence type="ECO:0000313" key="4">
    <source>
        <dbReference type="Proteomes" id="UP000006727"/>
    </source>
</evidence>
<keyword evidence="1" id="KW-1133">Transmembrane helix</keyword>
<feature type="transmembrane region" description="Helical" evidence="1">
    <location>
        <begin position="83"/>
        <end position="103"/>
    </location>
</feature>
<sequence length="104" mass="12022">MQHKVVVCIAASEGVQRARTALIFCFVIYLFIYFPHVLTSSNAPERTFPVCFSSSSCELRCSSDYPWYRDWSVDTSSELVERLPIFCVSVIFYFLLYFSSFVIS</sequence>
<keyword evidence="1" id="KW-0472">Membrane</keyword>
<keyword evidence="1" id="KW-0812">Transmembrane</keyword>
<gene>
    <name evidence="2" type="ORF">PHYPA_018382</name>
</gene>
<dbReference type="EMBL" id="ABEU02000014">
    <property type="protein sequence ID" value="PNR40979.1"/>
    <property type="molecule type" value="Genomic_DNA"/>
</dbReference>
<dbReference type="InParanoid" id="A0A2K1JHI3"/>
<accession>A0A2K1JHI3</accession>
<evidence type="ECO:0000313" key="2">
    <source>
        <dbReference type="EMBL" id="PNR40979.1"/>
    </source>
</evidence>
<proteinExistence type="predicted"/>
<reference evidence="3" key="3">
    <citation type="submission" date="2020-12" db="UniProtKB">
        <authorList>
            <consortium name="EnsemblPlants"/>
        </authorList>
    </citation>
    <scope>IDENTIFICATION</scope>
</reference>
<dbReference type="Proteomes" id="UP000006727">
    <property type="component" value="Chromosome 14"/>
</dbReference>
<organism evidence="2">
    <name type="scientific">Physcomitrium patens</name>
    <name type="common">Spreading-leaved earth moss</name>
    <name type="synonym">Physcomitrella patens</name>
    <dbReference type="NCBI Taxonomy" id="3218"/>
    <lineage>
        <taxon>Eukaryota</taxon>
        <taxon>Viridiplantae</taxon>
        <taxon>Streptophyta</taxon>
        <taxon>Embryophyta</taxon>
        <taxon>Bryophyta</taxon>
        <taxon>Bryophytina</taxon>
        <taxon>Bryopsida</taxon>
        <taxon>Funariidae</taxon>
        <taxon>Funariales</taxon>
        <taxon>Funariaceae</taxon>
        <taxon>Physcomitrium</taxon>
    </lineage>
</organism>
<dbReference type="AlphaFoldDB" id="A0A2K1JHI3"/>
<feature type="transmembrane region" description="Helical" evidence="1">
    <location>
        <begin position="21"/>
        <end position="38"/>
    </location>
</feature>
<reference evidence="2 4" key="1">
    <citation type="journal article" date="2008" name="Science">
        <title>The Physcomitrella genome reveals evolutionary insights into the conquest of land by plants.</title>
        <authorList>
            <person name="Rensing S."/>
            <person name="Lang D."/>
            <person name="Zimmer A."/>
            <person name="Terry A."/>
            <person name="Salamov A."/>
            <person name="Shapiro H."/>
            <person name="Nishiyama T."/>
            <person name="Perroud P.-F."/>
            <person name="Lindquist E."/>
            <person name="Kamisugi Y."/>
            <person name="Tanahashi T."/>
            <person name="Sakakibara K."/>
            <person name="Fujita T."/>
            <person name="Oishi K."/>
            <person name="Shin-I T."/>
            <person name="Kuroki Y."/>
            <person name="Toyoda A."/>
            <person name="Suzuki Y."/>
            <person name="Hashimoto A."/>
            <person name="Yamaguchi K."/>
            <person name="Sugano A."/>
            <person name="Kohara Y."/>
            <person name="Fujiyama A."/>
            <person name="Anterola A."/>
            <person name="Aoki S."/>
            <person name="Ashton N."/>
            <person name="Barbazuk W.B."/>
            <person name="Barker E."/>
            <person name="Bennetzen J."/>
            <person name="Bezanilla M."/>
            <person name="Blankenship R."/>
            <person name="Cho S.H."/>
            <person name="Dutcher S."/>
            <person name="Estelle M."/>
            <person name="Fawcett J.A."/>
            <person name="Gundlach H."/>
            <person name="Hanada K."/>
            <person name="Heyl A."/>
            <person name="Hicks K.A."/>
            <person name="Hugh J."/>
            <person name="Lohr M."/>
            <person name="Mayer K."/>
            <person name="Melkozernov A."/>
            <person name="Murata T."/>
            <person name="Nelson D."/>
            <person name="Pils B."/>
            <person name="Prigge M."/>
            <person name="Reiss B."/>
            <person name="Renner T."/>
            <person name="Rombauts S."/>
            <person name="Rushton P."/>
            <person name="Sanderfoot A."/>
            <person name="Schween G."/>
            <person name="Shiu S.-H."/>
            <person name="Stueber K."/>
            <person name="Theodoulou F.L."/>
            <person name="Tu H."/>
            <person name="Van de Peer Y."/>
            <person name="Verrier P.J."/>
            <person name="Waters E."/>
            <person name="Wood A."/>
            <person name="Yang L."/>
            <person name="Cove D."/>
            <person name="Cuming A."/>
            <person name="Hasebe M."/>
            <person name="Lucas S."/>
            <person name="Mishler D.B."/>
            <person name="Reski R."/>
            <person name="Grigoriev I."/>
            <person name="Quatrano R.S."/>
            <person name="Boore J.L."/>
        </authorList>
    </citation>
    <scope>NUCLEOTIDE SEQUENCE [LARGE SCALE GENOMIC DNA]</scope>
    <source>
        <strain evidence="3 4">cv. Gransden 2004</strain>
    </source>
</reference>
<protein>
    <submittedName>
        <fullName evidence="2 3">Uncharacterized protein</fullName>
    </submittedName>
</protein>
<name>A0A2K1JHI3_PHYPA</name>
<evidence type="ECO:0000256" key="1">
    <source>
        <dbReference type="SAM" id="Phobius"/>
    </source>
</evidence>
<dbReference type="EnsemblPlants" id="Pp3c14_11749V3.1">
    <property type="protein sequence ID" value="Pp3c14_11749V3.1"/>
    <property type="gene ID" value="Pp3c14_11749"/>
</dbReference>
<reference evidence="2 4" key="2">
    <citation type="journal article" date="2018" name="Plant J.">
        <title>The Physcomitrella patens chromosome-scale assembly reveals moss genome structure and evolution.</title>
        <authorList>
            <person name="Lang D."/>
            <person name="Ullrich K.K."/>
            <person name="Murat F."/>
            <person name="Fuchs J."/>
            <person name="Jenkins J."/>
            <person name="Haas F.B."/>
            <person name="Piednoel M."/>
            <person name="Gundlach H."/>
            <person name="Van Bel M."/>
            <person name="Meyberg R."/>
            <person name="Vives C."/>
            <person name="Morata J."/>
            <person name="Symeonidi A."/>
            <person name="Hiss M."/>
            <person name="Muchero W."/>
            <person name="Kamisugi Y."/>
            <person name="Saleh O."/>
            <person name="Blanc G."/>
            <person name="Decker E.L."/>
            <person name="van Gessel N."/>
            <person name="Grimwood J."/>
            <person name="Hayes R.D."/>
            <person name="Graham S.W."/>
            <person name="Gunter L.E."/>
            <person name="McDaniel S.F."/>
            <person name="Hoernstein S.N.W."/>
            <person name="Larsson A."/>
            <person name="Li F.W."/>
            <person name="Perroud P.F."/>
            <person name="Phillips J."/>
            <person name="Ranjan P."/>
            <person name="Rokshar D.S."/>
            <person name="Rothfels C.J."/>
            <person name="Schneider L."/>
            <person name="Shu S."/>
            <person name="Stevenson D.W."/>
            <person name="Thummler F."/>
            <person name="Tillich M."/>
            <person name="Villarreal Aguilar J.C."/>
            <person name="Widiez T."/>
            <person name="Wong G.K."/>
            <person name="Wymore A."/>
            <person name="Zhang Y."/>
            <person name="Zimmer A.D."/>
            <person name="Quatrano R.S."/>
            <person name="Mayer K.F.X."/>
            <person name="Goodstein D."/>
            <person name="Casacuberta J.M."/>
            <person name="Vandepoele K."/>
            <person name="Reski R."/>
            <person name="Cuming A.C."/>
            <person name="Tuskan G.A."/>
            <person name="Maumus F."/>
            <person name="Salse J."/>
            <person name="Schmutz J."/>
            <person name="Rensing S.A."/>
        </authorList>
    </citation>
    <scope>NUCLEOTIDE SEQUENCE [LARGE SCALE GENOMIC DNA]</scope>
    <source>
        <strain evidence="3 4">cv. Gransden 2004</strain>
    </source>
</reference>